<dbReference type="InterPro" id="IPR020084">
    <property type="entry name" value="NUDIX_hydrolase_CS"/>
</dbReference>
<dbReference type="PANTHER" id="PTHR11839:SF18">
    <property type="entry name" value="NUDIX HYDROLASE DOMAIN-CONTAINING PROTEIN"/>
    <property type="match status" value="1"/>
</dbReference>
<dbReference type="InterPro" id="IPR015797">
    <property type="entry name" value="NUDIX_hydrolase-like_dom_sf"/>
</dbReference>
<dbReference type="AlphaFoldDB" id="A0A3A4P7E7"/>
<comment type="caution">
    <text evidence="9">The sequence shown here is derived from an EMBL/GenBank/DDBJ whole genome shotgun (WGS) entry which is preliminary data.</text>
</comment>
<dbReference type="PROSITE" id="PS51462">
    <property type="entry name" value="NUDIX"/>
    <property type="match status" value="1"/>
</dbReference>
<dbReference type="GO" id="GO:0005829">
    <property type="term" value="C:cytosol"/>
    <property type="evidence" value="ECO:0007669"/>
    <property type="project" value="TreeGrafter"/>
</dbReference>
<evidence type="ECO:0000256" key="6">
    <source>
        <dbReference type="ARBA" id="ARBA00032162"/>
    </source>
</evidence>
<keyword evidence="5 9" id="KW-0378">Hydrolase</keyword>
<dbReference type="PANTHER" id="PTHR11839">
    <property type="entry name" value="UDP/ADP-SUGAR PYROPHOSPHATASE"/>
    <property type="match status" value="1"/>
</dbReference>
<evidence type="ECO:0000313" key="9">
    <source>
        <dbReference type="EMBL" id="RJP26426.1"/>
    </source>
</evidence>
<dbReference type="Proteomes" id="UP000265882">
    <property type="component" value="Unassembled WGS sequence"/>
</dbReference>
<name>A0A3A4P7E7_ABYX5</name>
<dbReference type="GO" id="GO:0019693">
    <property type="term" value="P:ribose phosphate metabolic process"/>
    <property type="evidence" value="ECO:0007669"/>
    <property type="project" value="TreeGrafter"/>
</dbReference>
<evidence type="ECO:0000256" key="5">
    <source>
        <dbReference type="ARBA" id="ARBA00022801"/>
    </source>
</evidence>
<comment type="cofactor">
    <cofactor evidence="2">
        <name>Mg(2+)</name>
        <dbReference type="ChEBI" id="CHEBI:18420"/>
    </cofactor>
</comment>
<evidence type="ECO:0000256" key="2">
    <source>
        <dbReference type="ARBA" id="ARBA00001946"/>
    </source>
</evidence>
<comment type="similarity">
    <text evidence="3">Belongs to the Nudix hydrolase family. NudK subfamily.</text>
</comment>
<evidence type="ECO:0000313" key="10">
    <source>
        <dbReference type="Proteomes" id="UP000265882"/>
    </source>
</evidence>
<evidence type="ECO:0000256" key="3">
    <source>
        <dbReference type="ARBA" id="ARBA00007275"/>
    </source>
</evidence>
<accession>A0A3A4P7E7</accession>
<comment type="catalytic activity">
    <reaction evidence="1">
        <text>GDP-alpha-D-mannose + H2O = alpha-D-mannose 1-phosphate + GMP + 2 H(+)</text>
        <dbReference type="Rhea" id="RHEA:27978"/>
        <dbReference type="ChEBI" id="CHEBI:15377"/>
        <dbReference type="ChEBI" id="CHEBI:15378"/>
        <dbReference type="ChEBI" id="CHEBI:57527"/>
        <dbReference type="ChEBI" id="CHEBI:58115"/>
        <dbReference type="ChEBI" id="CHEBI:58409"/>
    </reaction>
</comment>
<evidence type="ECO:0000259" key="8">
    <source>
        <dbReference type="PROSITE" id="PS51462"/>
    </source>
</evidence>
<protein>
    <recommendedName>
        <fullName evidence="4">GDP-mannose pyrophosphatase</fullName>
    </recommendedName>
    <alternativeName>
        <fullName evidence="6">GDP-mannose hydrolase</fullName>
    </alternativeName>
    <alternativeName>
        <fullName evidence="7">GDPMK</fullName>
    </alternativeName>
</protein>
<evidence type="ECO:0000256" key="1">
    <source>
        <dbReference type="ARBA" id="ARBA00000847"/>
    </source>
</evidence>
<feature type="domain" description="Nudix hydrolase" evidence="8">
    <location>
        <begin position="41"/>
        <end position="170"/>
    </location>
</feature>
<dbReference type="GO" id="GO:0016787">
    <property type="term" value="F:hydrolase activity"/>
    <property type="evidence" value="ECO:0007669"/>
    <property type="project" value="UniProtKB-KW"/>
</dbReference>
<dbReference type="SUPFAM" id="SSF55811">
    <property type="entry name" value="Nudix"/>
    <property type="match status" value="1"/>
</dbReference>
<reference evidence="9 10" key="1">
    <citation type="journal article" date="2017" name="ISME J.">
        <title>Energy and carbon metabolisms in a deep terrestrial subsurface fluid microbial community.</title>
        <authorList>
            <person name="Momper L."/>
            <person name="Jungbluth S.P."/>
            <person name="Lee M.D."/>
            <person name="Amend J.P."/>
        </authorList>
    </citation>
    <scope>NUCLEOTIDE SEQUENCE [LARGE SCALE GENOMIC DNA]</scope>
    <source>
        <strain evidence="9">SURF_5</strain>
    </source>
</reference>
<evidence type="ECO:0000256" key="7">
    <source>
        <dbReference type="ARBA" id="ARBA00032272"/>
    </source>
</evidence>
<dbReference type="Pfam" id="PF00293">
    <property type="entry name" value="NUDIX"/>
    <property type="match status" value="1"/>
</dbReference>
<dbReference type="PROSITE" id="PS00893">
    <property type="entry name" value="NUDIX_BOX"/>
    <property type="match status" value="1"/>
</dbReference>
<dbReference type="CDD" id="cd03424">
    <property type="entry name" value="NUDIX_ADPRase_Nudt5_UGPPase_Nudt14"/>
    <property type="match status" value="1"/>
</dbReference>
<proteinExistence type="inferred from homology"/>
<sequence length="186" mass="20874">MRQWKTHARRVVLDEGRYLRVEHHDIELPGGRMLHDWPWLVTPDYVNILAVTDQGRFLCFRQTKYAVEGLCLAPPGGYIDAGEDPLMAARRELLEETGYQASEWVALGHLPVDGNRGAGTAHLFLALQAQEIAEIDSDDLEEQKLLLLTRNEVENALAAGEFKVLAWATVVALGLLHLEGRVKFHA</sequence>
<dbReference type="GO" id="GO:0006753">
    <property type="term" value="P:nucleoside phosphate metabolic process"/>
    <property type="evidence" value="ECO:0007669"/>
    <property type="project" value="TreeGrafter"/>
</dbReference>
<dbReference type="EMBL" id="QZKU01000008">
    <property type="protein sequence ID" value="RJP26426.1"/>
    <property type="molecule type" value="Genomic_DNA"/>
</dbReference>
<evidence type="ECO:0000256" key="4">
    <source>
        <dbReference type="ARBA" id="ARBA00016377"/>
    </source>
</evidence>
<gene>
    <name evidence="9" type="ORF">C4520_00650</name>
</gene>
<organism evidence="9 10">
    <name type="scientific">Abyssobacteria bacterium (strain SURF_5)</name>
    <dbReference type="NCBI Taxonomy" id="2093360"/>
    <lineage>
        <taxon>Bacteria</taxon>
        <taxon>Pseudomonadati</taxon>
        <taxon>Candidatus Hydrogenedentota</taxon>
        <taxon>Candidatus Abyssobacteria</taxon>
    </lineage>
</organism>
<dbReference type="InterPro" id="IPR000086">
    <property type="entry name" value="NUDIX_hydrolase_dom"/>
</dbReference>
<dbReference type="Gene3D" id="3.90.79.10">
    <property type="entry name" value="Nucleoside Triphosphate Pyrophosphohydrolase"/>
    <property type="match status" value="1"/>
</dbReference>